<dbReference type="CDD" id="cd11614">
    <property type="entry name" value="SAF_CpaB_FlgA_like"/>
    <property type="match status" value="1"/>
</dbReference>
<proteinExistence type="predicted"/>
<dbReference type="OrthoDB" id="163768at2"/>
<feature type="transmembrane region" description="Helical" evidence="1">
    <location>
        <begin position="6"/>
        <end position="23"/>
    </location>
</feature>
<dbReference type="NCBIfam" id="TIGR03177">
    <property type="entry name" value="pilus_cpaB"/>
    <property type="match status" value="1"/>
</dbReference>
<dbReference type="Pfam" id="PF16976">
    <property type="entry name" value="RcpC"/>
    <property type="match status" value="1"/>
</dbReference>
<reference evidence="3 4" key="1">
    <citation type="submission" date="2019-11" db="EMBL/GenBank/DDBJ databases">
        <title>The genome sequence of Methylocystis heyeri.</title>
        <authorList>
            <person name="Oshkin I.Y."/>
            <person name="Miroshnikov K."/>
            <person name="Dedysh S.N."/>
        </authorList>
    </citation>
    <scope>NUCLEOTIDE SEQUENCE [LARGE SCALE GENOMIC DNA]</scope>
    <source>
        <strain evidence="3 4">H2</strain>
    </source>
</reference>
<feature type="domain" description="SAF" evidence="2">
    <location>
        <begin position="45"/>
        <end position="113"/>
    </location>
</feature>
<keyword evidence="4" id="KW-1185">Reference proteome</keyword>
<evidence type="ECO:0000313" key="3">
    <source>
        <dbReference type="EMBL" id="QGM46171.1"/>
    </source>
</evidence>
<dbReference type="InterPro" id="IPR013974">
    <property type="entry name" value="SAF"/>
</dbReference>
<evidence type="ECO:0000313" key="4">
    <source>
        <dbReference type="Proteomes" id="UP000309061"/>
    </source>
</evidence>
<evidence type="ECO:0000256" key="1">
    <source>
        <dbReference type="SAM" id="Phobius"/>
    </source>
</evidence>
<gene>
    <name evidence="3" type="primary">cpaB</name>
    <name evidence="3" type="ORF">H2LOC_010950</name>
</gene>
<evidence type="ECO:0000259" key="2">
    <source>
        <dbReference type="SMART" id="SM00858"/>
    </source>
</evidence>
<dbReference type="Pfam" id="PF08666">
    <property type="entry name" value="SAF"/>
    <property type="match status" value="1"/>
</dbReference>
<dbReference type="AlphaFoldDB" id="A0A6B8KGQ6"/>
<keyword evidence="1" id="KW-1133">Transmembrane helix</keyword>
<protein>
    <submittedName>
        <fullName evidence="3">Flp pilus assembly protein CpaB</fullName>
    </submittedName>
</protein>
<dbReference type="RefSeq" id="WP_136496426.1">
    <property type="nucleotide sequence ID" value="NZ_CP046052.1"/>
</dbReference>
<dbReference type="InterPro" id="IPR031571">
    <property type="entry name" value="RcpC_dom"/>
</dbReference>
<sequence>MNKAQIVVGAVALVAGGGAFLMMHKKPVQAPQLPAVVAPLISMTDELLTAKRDLPYGSTLTPNDMAWTEWPKGSLPKGGVVKSASPNAMEEIKDSLVRAPIANGEPIRRERIVKGATAGMMSTLLTSGKRAIAIDVSANTTAGGFILPNDRVDIFKLYRDPELTKERGADAMSTELVVSNVRVLAMGQTVETKNGEAVVTGATATLELDPRQAEQVLLAQRTGSLTLALRPLVDAQPKDDSPESQVERADGSMTIVRYGVSTSLHPK</sequence>
<dbReference type="EMBL" id="CP046052">
    <property type="protein sequence ID" value="QGM46171.1"/>
    <property type="molecule type" value="Genomic_DNA"/>
</dbReference>
<name>A0A6B8KGQ6_9HYPH</name>
<keyword evidence="1" id="KW-0812">Transmembrane</keyword>
<dbReference type="InterPro" id="IPR017592">
    <property type="entry name" value="Pilus_assmbl_Flp-typ_CpaB"/>
</dbReference>
<keyword evidence="1" id="KW-0472">Membrane</keyword>
<dbReference type="KEGG" id="mhey:H2LOC_010950"/>
<dbReference type="SMART" id="SM00858">
    <property type="entry name" value="SAF"/>
    <property type="match status" value="1"/>
</dbReference>
<accession>A0A6B8KGQ6</accession>
<dbReference type="Proteomes" id="UP000309061">
    <property type="component" value="Chromosome"/>
</dbReference>
<organism evidence="3 4">
    <name type="scientific">Methylocystis heyeri</name>
    <dbReference type="NCBI Taxonomy" id="391905"/>
    <lineage>
        <taxon>Bacteria</taxon>
        <taxon>Pseudomonadati</taxon>
        <taxon>Pseudomonadota</taxon>
        <taxon>Alphaproteobacteria</taxon>
        <taxon>Hyphomicrobiales</taxon>
        <taxon>Methylocystaceae</taxon>
        <taxon>Methylocystis</taxon>
    </lineage>
</organism>